<evidence type="ECO:0000313" key="2">
    <source>
        <dbReference type="EMBL" id="RSU08149.1"/>
    </source>
</evidence>
<dbReference type="Pfam" id="PF00561">
    <property type="entry name" value="Abhydrolase_1"/>
    <property type="match status" value="1"/>
</dbReference>
<dbReference type="PANTHER" id="PTHR43433">
    <property type="entry name" value="HYDROLASE, ALPHA/BETA FOLD FAMILY PROTEIN"/>
    <property type="match status" value="1"/>
</dbReference>
<accession>A0A430AJC5</accession>
<dbReference type="AlphaFoldDB" id="A0A430AJC5"/>
<feature type="domain" description="AB hydrolase-1" evidence="1">
    <location>
        <begin position="60"/>
        <end position="160"/>
    </location>
</feature>
<organism evidence="2 3">
    <name type="scientific">Vagococcus entomophilus</name>
    <dbReference type="NCBI Taxonomy" id="1160095"/>
    <lineage>
        <taxon>Bacteria</taxon>
        <taxon>Bacillati</taxon>
        <taxon>Bacillota</taxon>
        <taxon>Bacilli</taxon>
        <taxon>Lactobacillales</taxon>
        <taxon>Enterococcaceae</taxon>
        <taxon>Vagococcus</taxon>
    </lineage>
</organism>
<keyword evidence="3" id="KW-1185">Reference proteome</keyword>
<dbReference type="GO" id="GO:0046503">
    <property type="term" value="P:glycerolipid catabolic process"/>
    <property type="evidence" value="ECO:0007669"/>
    <property type="project" value="TreeGrafter"/>
</dbReference>
<dbReference type="Gene3D" id="3.40.50.1820">
    <property type="entry name" value="alpha/beta hydrolase"/>
    <property type="match status" value="2"/>
</dbReference>
<proteinExistence type="predicted"/>
<dbReference type="SUPFAM" id="SSF53474">
    <property type="entry name" value="alpha/beta-Hydrolases"/>
    <property type="match status" value="1"/>
</dbReference>
<dbReference type="PANTHER" id="PTHR43433:SF5">
    <property type="entry name" value="AB HYDROLASE-1 DOMAIN-CONTAINING PROTEIN"/>
    <property type="match status" value="1"/>
</dbReference>
<evidence type="ECO:0000313" key="3">
    <source>
        <dbReference type="Proteomes" id="UP000288669"/>
    </source>
</evidence>
<dbReference type="InterPro" id="IPR029058">
    <property type="entry name" value="AB_hydrolase_fold"/>
</dbReference>
<reference evidence="2 3" key="1">
    <citation type="submission" date="2017-05" db="EMBL/GenBank/DDBJ databases">
        <title>Vagococcus spp. assemblies.</title>
        <authorList>
            <person name="Gulvik C.A."/>
        </authorList>
    </citation>
    <scope>NUCLEOTIDE SEQUENCE [LARGE SCALE GENOMIC DNA]</scope>
    <source>
        <strain evidence="2 3">DSM 24756</strain>
    </source>
</reference>
<sequence length="272" mass="31021">MLTIKNKKKEKNSRSFPYSYKKIKINSILLIVERRTYMQTKSISSYDGTKIYYKICGKGKPLIFLHGNAGSPRVFKKQIPLFANFFQLVFMESRDHGRSSNNSTTLNFEQMARDLACICSAENFKTIDLLGYSDGAMIAMWFAHLFPQKVHKMILNAGNITPDGLKVRPRFGATLLYYGLKCLSFIPLTRKYLRIVHLIIVQCGLNWQDLEKISTPSLVIAGENDIIKTAHTKKIAHSIPNSQLVIIPSGNHRMLKTNASLFNKYVLDFLHP</sequence>
<gene>
    <name evidence="2" type="ORF">CBF30_02580</name>
</gene>
<dbReference type="EMBL" id="NGJZ01000001">
    <property type="protein sequence ID" value="RSU08149.1"/>
    <property type="molecule type" value="Genomic_DNA"/>
</dbReference>
<dbReference type="OrthoDB" id="9805423at2"/>
<dbReference type="GO" id="GO:0004806">
    <property type="term" value="F:triacylglycerol lipase activity"/>
    <property type="evidence" value="ECO:0007669"/>
    <property type="project" value="TreeGrafter"/>
</dbReference>
<name>A0A430AJC5_9ENTE</name>
<protein>
    <recommendedName>
        <fullName evidence="1">AB hydrolase-1 domain-containing protein</fullName>
    </recommendedName>
</protein>
<dbReference type="Proteomes" id="UP000288669">
    <property type="component" value="Unassembled WGS sequence"/>
</dbReference>
<dbReference type="InterPro" id="IPR050471">
    <property type="entry name" value="AB_hydrolase"/>
</dbReference>
<evidence type="ECO:0000259" key="1">
    <source>
        <dbReference type="Pfam" id="PF00561"/>
    </source>
</evidence>
<dbReference type="InterPro" id="IPR000073">
    <property type="entry name" value="AB_hydrolase_1"/>
</dbReference>
<comment type="caution">
    <text evidence="2">The sequence shown here is derived from an EMBL/GenBank/DDBJ whole genome shotgun (WGS) entry which is preliminary data.</text>
</comment>